<reference evidence="2 3" key="1">
    <citation type="submission" date="2014-04" db="EMBL/GenBank/DDBJ databases">
        <authorList>
            <consortium name="DOE Joint Genome Institute"/>
            <person name="Kuo A."/>
            <person name="Kohler A."/>
            <person name="Costa M.D."/>
            <person name="Nagy L.G."/>
            <person name="Floudas D."/>
            <person name="Copeland A."/>
            <person name="Barry K.W."/>
            <person name="Cichocki N."/>
            <person name="Veneault-Fourrey C."/>
            <person name="LaButti K."/>
            <person name="Lindquist E.A."/>
            <person name="Lipzen A."/>
            <person name="Lundell T."/>
            <person name="Morin E."/>
            <person name="Murat C."/>
            <person name="Sun H."/>
            <person name="Tunlid A."/>
            <person name="Henrissat B."/>
            <person name="Grigoriev I.V."/>
            <person name="Hibbett D.S."/>
            <person name="Martin F."/>
            <person name="Nordberg H.P."/>
            <person name="Cantor M.N."/>
            <person name="Hua S.X."/>
        </authorList>
    </citation>
    <scope>NUCLEOTIDE SEQUENCE [LARGE SCALE GENOMIC DNA]</scope>
    <source>
        <strain evidence="2 3">Marx 270</strain>
    </source>
</reference>
<dbReference type="Proteomes" id="UP000054217">
    <property type="component" value="Unassembled WGS sequence"/>
</dbReference>
<gene>
    <name evidence="2" type="ORF">M404DRAFT_125074</name>
</gene>
<dbReference type="STRING" id="870435.A0A0C3PS91"/>
<dbReference type="Pfam" id="PF14214">
    <property type="entry name" value="Helitron_like_N"/>
    <property type="match status" value="1"/>
</dbReference>
<dbReference type="HOGENOM" id="CLU_080483_2_1_1"/>
<name>A0A0C3PS91_PISTI</name>
<dbReference type="InterPro" id="IPR025476">
    <property type="entry name" value="Helitron_helicase-like"/>
</dbReference>
<dbReference type="OrthoDB" id="2691631at2759"/>
<evidence type="ECO:0000259" key="1">
    <source>
        <dbReference type="Pfam" id="PF14214"/>
    </source>
</evidence>
<proteinExistence type="predicted"/>
<protein>
    <recommendedName>
        <fullName evidence="1">Helitron helicase-like domain-containing protein</fullName>
    </recommendedName>
</protein>
<evidence type="ECO:0000313" key="3">
    <source>
        <dbReference type="Proteomes" id="UP000054217"/>
    </source>
</evidence>
<organism evidence="2 3">
    <name type="scientific">Pisolithus tinctorius Marx 270</name>
    <dbReference type="NCBI Taxonomy" id="870435"/>
    <lineage>
        <taxon>Eukaryota</taxon>
        <taxon>Fungi</taxon>
        <taxon>Dikarya</taxon>
        <taxon>Basidiomycota</taxon>
        <taxon>Agaricomycotina</taxon>
        <taxon>Agaricomycetes</taxon>
        <taxon>Agaricomycetidae</taxon>
        <taxon>Boletales</taxon>
        <taxon>Sclerodermatineae</taxon>
        <taxon>Pisolithaceae</taxon>
        <taxon>Pisolithus</taxon>
    </lineage>
</organism>
<feature type="domain" description="Helitron helicase-like" evidence="1">
    <location>
        <begin position="1"/>
        <end position="118"/>
    </location>
</feature>
<accession>A0A0C3PS91</accession>
<sequence length="131" mass="14982">GSAGYKLCCRNKIRLLMWKLGTLVFFITLNPHDLTNVLVGHFAGISEQEWRIMTSYQRVCFVAFHPRVVSMAFHKQIQAFIDVVLCYKWGNGLFGSCSGYYGMVEVQGRGTLHCHMLVWVQGNPNPNQLRK</sequence>
<reference evidence="3" key="2">
    <citation type="submission" date="2015-01" db="EMBL/GenBank/DDBJ databases">
        <title>Evolutionary Origins and Diversification of the Mycorrhizal Mutualists.</title>
        <authorList>
            <consortium name="DOE Joint Genome Institute"/>
            <consortium name="Mycorrhizal Genomics Consortium"/>
            <person name="Kohler A."/>
            <person name="Kuo A."/>
            <person name="Nagy L.G."/>
            <person name="Floudas D."/>
            <person name="Copeland A."/>
            <person name="Barry K.W."/>
            <person name="Cichocki N."/>
            <person name="Veneault-Fourrey C."/>
            <person name="LaButti K."/>
            <person name="Lindquist E.A."/>
            <person name="Lipzen A."/>
            <person name="Lundell T."/>
            <person name="Morin E."/>
            <person name="Murat C."/>
            <person name="Riley R."/>
            <person name="Ohm R."/>
            <person name="Sun H."/>
            <person name="Tunlid A."/>
            <person name="Henrissat B."/>
            <person name="Grigoriev I.V."/>
            <person name="Hibbett D.S."/>
            <person name="Martin F."/>
        </authorList>
    </citation>
    <scope>NUCLEOTIDE SEQUENCE [LARGE SCALE GENOMIC DNA]</scope>
    <source>
        <strain evidence="3">Marx 270</strain>
    </source>
</reference>
<keyword evidence="3" id="KW-1185">Reference proteome</keyword>
<dbReference type="EMBL" id="KN831948">
    <property type="protein sequence ID" value="KIO11981.1"/>
    <property type="molecule type" value="Genomic_DNA"/>
</dbReference>
<evidence type="ECO:0000313" key="2">
    <source>
        <dbReference type="EMBL" id="KIO11981.1"/>
    </source>
</evidence>
<dbReference type="InParanoid" id="A0A0C3PS91"/>
<dbReference type="AlphaFoldDB" id="A0A0C3PS91"/>
<feature type="non-terminal residue" evidence="2">
    <location>
        <position position="1"/>
    </location>
</feature>